<organism evidence="3 4">
    <name type="scientific">Paenibacillus alvei</name>
    <name type="common">Bacillus alvei</name>
    <dbReference type="NCBI Taxonomy" id="44250"/>
    <lineage>
        <taxon>Bacteria</taxon>
        <taxon>Bacillati</taxon>
        <taxon>Bacillota</taxon>
        <taxon>Bacilli</taxon>
        <taxon>Bacillales</taxon>
        <taxon>Paenibacillaceae</taxon>
        <taxon>Paenibacillus</taxon>
    </lineage>
</organism>
<evidence type="ECO:0000259" key="2">
    <source>
        <dbReference type="PROSITE" id="PS50930"/>
    </source>
</evidence>
<dbReference type="PANTHER" id="PTHR37299">
    <property type="entry name" value="TRANSCRIPTIONAL REGULATOR-RELATED"/>
    <property type="match status" value="1"/>
</dbReference>
<name>A0AAP7DJE3_PAEAL</name>
<evidence type="ECO:0000256" key="1">
    <source>
        <dbReference type="SAM" id="Coils"/>
    </source>
</evidence>
<dbReference type="GO" id="GO:0003677">
    <property type="term" value="F:DNA binding"/>
    <property type="evidence" value="ECO:0007669"/>
    <property type="project" value="InterPro"/>
</dbReference>
<dbReference type="GO" id="GO:0000156">
    <property type="term" value="F:phosphorelay response regulator activity"/>
    <property type="evidence" value="ECO:0007669"/>
    <property type="project" value="InterPro"/>
</dbReference>
<reference evidence="3 4" key="1">
    <citation type="submission" date="2020-05" db="EMBL/GenBank/DDBJ databases">
        <title>Whole genome sequencing and identification of novel metabolites from Paenibacillus alvei strain JR949.</title>
        <authorList>
            <person name="Rajendhran J."/>
            <person name="Sree Pranav P."/>
            <person name="Mahalakshmi B."/>
            <person name="Karthikeyan R."/>
        </authorList>
    </citation>
    <scope>NUCLEOTIDE SEQUENCE [LARGE SCALE GENOMIC DNA]</scope>
    <source>
        <strain evidence="3 4">JR949</strain>
    </source>
</reference>
<proteinExistence type="predicted"/>
<dbReference type="Pfam" id="PF04397">
    <property type="entry name" value="LytTR"/>
    <property type="match status" value="1"/>
</dbReference>
<sequence>MKIRVQIDESIEEDEIIIRSRELNAEIQRLLEQIQLLQQFTLRHMIGTAEDRQYVLDVKDISYFETQGDYVYAVQGRKQYRLSFRLYELEQQLPQDRFMRISKSVILNIGNIAHIEPTLGTPFLAKLRDGAESVYISRQYIKALRHKIMGG</sequence>
<evidence type="ECO:0000313" key="4">
    <source>
        <dbReference type="Proteomes" id="UP000552038"/>
    </source>
</evidence>
<dbReference type="InterPro" id="IPR046947">
    <property type="entry name" value="LytR-like"/>
</dbReference>
<feature type="domain" description="HTH LytTR-type" evidence="2">
    <location>
        <begin position="45"/>
        <end position="150"/>
    </location>
</feature>
<accession>A0AAP7DJE3</accession>
<dbReference type="PROSITE" id="PS50930">
    <property type="entry name" value="HTH_LYTTR"/>
    <property type="match status" value="1"/>
</dbReference>
<protein>
    <submittedName>
        <fullName evidence="3">LytTR family transcriptional regulator</fullName>
    </submittedName>
</protein>
<dbReference type="EMBL" id="JABFOR010000014">
    <property type="protein sequence ID" value="NOJ71499.1"/>
    <property type="molecule type" value="Genomic_DNA"/>
</dbReference>
<dbReference type="Gene3D" id="2.40.50.1020">
    <property type="entry name" value="LytTr DNA-binding domain"/>
    <property type="match status" value="1"/>
</dbReference>
<keyword evidence="1" id="KW-0175">Coiled coil</keyword>
<dbReference type="Proteomes" id="UP000552038">
    <property type="component" value="Unassembled WGS sequence"/>
</dbReference>
<feature type="coiled-coil region" evidence="1">
    <location>
        <begin position="13"/>
        <end position="40"/>
    </location>
</feature>
<dbReference type="AlphaFoldDB" id="A0AAP7DJE3"/>
<evidence type="ECO:0000313" key="3">
    <source>
        <dbReference type="EMBL" id="NOJ71499.1"/>
    </source>
</evidence>
<comment type="caution">
    <text evidence="3">The sequence shown here is derived from an EMBL/GenBank/DDBJ whole genome shotgun (WGS) entry which is preliminary data.</text>
</comment>
<dbReference type="SMART" id="SM00850">
    <property type="entry name" value="LytTR"/>
    <property type="match status" value="1"/>
</dbReference>
<gene>
    <name evidence="3" type="ORF">HMI46_13115</name>
</gene>
<dbReference type="PANTHER" id="PTHR37299:SF4">
    <property type="entry name" value="TRANSCRIPTIONAL REGULATOR"/>
    <property type="match status" value="1"/>
</dbReference>
<dbReference type="RefSeq" id="WP_171416947.1">
    <property type="nucleotide sequence ID" value="NZ_JABFOR010000014.1"/>
</dbReference>
<dbReference type="InterPro" id="IPR007492">
    <property type="entry name" value="LytTR_DNA-bd_dom"/>
</dbReference>